<protein>
    <recommendedName>
        <fullName evidence="2">Tyr recombinase domain-containing protein</fullName>
    </recommendedName>
</protein>
<dbReference type="Proteomes" id="UP001500221">
    <property type="component" value="Unassembled WGS sequence"/>
</dbReference>
<dbReference type="InterPro" id="IPR011010">
    <property type="entry name" value="DNA_brk_join_enz"/>
</dbReference>
<evidence type="ECO:0000256" key="1">
    <source>
        <dbReference type="ARBA" id="ARBA00023172"/>
    </source>
</evidence>
<dbReference type="Pfam" id="PF00589">
    <property type="entry name" value="Phage_integrase"/>
    <property type="match status" value="1"/>
</dbReference>
<dbReference type="PROSITE" id="PS51898">
    <property type="entry name" value="TYR_RECOMBINASE"/>
    <property type="match status" value="1"/>
</dbReference>
<dbReference type="InterPro" id="IPR002104">
    <property type="entry name" value="Integrase_catalytic"/>
</dbReference>
<evidence type="ECO:0000259" key="2">
    <source>
        <dbReference type="PROSITE" id="PS51898"/>
    </source>
</evidence>
<evidence type="ECO:0000313" key="3">
    <source>
        <dbReference type="EMBL" id="GAA5153012.1"/>
    </source>
</evidence>
<keyword evidence="1" id="KW-0233">DNA recombination</keyword>
<organism evidence="3 4">
    <name type="scientific">Nocardioides marinquilinus</name>
    <dbReference type="NCBI Taxonomy" id="1210400"/>
    <lineage>
        <taxon>Bacteria</taxon>
        <taxon>Bacillati</taxon>
        <taxon>Actinomycetota</taxon>
        <taxon>Actinomycetes</taxon>
        <taxon>Propionibacteriales</taxon>
        <taxon>Nocardioidaceae</taxon>
        <taxon>Nocardioides</taxon>
    </lineage>
</organism>
<accession>A0ABP9PVW3</accession>
<proteinExistence type="predicted"/>
<comment type="caution">
    <text evidence="3">The sequence shown here is derived from an EMBL/GenBank/DDBJ whole genome shotgun (WGS) entry which is preliminary data.</text>
</comment>
<keyword evidence="4" id="KW-1185">Reference proteome</keyword>
<sequence>MRWGDLTGLKVSDLSLNYQVATVNRVLLELPISQTANGTPYLFKDYPKEGPRANLKMVSLSDDARACVSHVIATRGLTADDLLLSMPNKAGGMCQVERPTFGKQPNQVLPDRWTVLRKAAWPGGLPISRTYFREQVWRRGIERAGLPYLKFHALRASHISWLLAGGADLPAVMELVGHIRFATTRRYTKAMEDAGRRAVEALEAIKRRHGFKRRF</sequence>
<feature type="domain" description="Tyr recombinase" evidence="2">
    <location>
        <begin position="1"/>
        <end position="200"/>
    </location>
</feature>
<dbReference type="EMBL" id="BAABKG010000004">
    <property type="protein sequence ID" value="GAA5153012.1"/>
    <property type="molecule type" value="Genomic_DNA"/>
</dbReference>
<gene>
    <name evidence="3" type="ORF">GCM10023340_34320</name>
</gene>
<dbReference type="Gene3D" id="1.10.443.10">
    <property type="entry name" value="Intergrase catalytic core"/>
    <property type="match status" value="1"/>
</dbReference>
<dbReference type="SUPFAM" id="SSF56349">
    <property type="entry name" value="DNA breaking-rejoining enzymes"/>
    <property type="match status" value="1"/>
</dbReference>
<reference evidence="4" key="1">
    <citation type="journal article" date="2019" name="Int. J. Syst. Evol. Microbiol.">
        <title>The Global Catalogue of Microorganisms (GCM) 10K type strain sequencing project: providing services to taxonomists for standard genome sequencing and annotation.</title>
        <authorList>
            <consortium name="The Broad Institute Genomics Platform"/>
            <consortium name="The Broad Institute Genome Sequencing Center for Infectious Disease"/>
            <person name="Wu L."/>
            <person name="Ma J."/>
        </authorList>
    </citation>
    <scope>NUCLEOTIDE SEQUENCE [LARGE SCALE GENOMIC DNA]</scope>
    <source>
        <strain evidence="4">JCM 18459</strain>
    </source>
</reference>
<name>A0ABP9PVW3_9ACTN</name>
<evidence type="ECO:0000313" key="4">
    <source>
        <dbReference type="Proteomes" id="UP001500221"/>
    </source>
</evidence>
<dbReference type="InterPro" id="IPR013762">
    <property type="entry name" value="Integrase-like_cat_sf"/>
</dbReference>